<gene>
    <name evidence="2" type="ORF">RIdsm_04633</name>
    <name evidence="1" type="ORF">XM52_03165</name>
</gene>
<dbReference type="Proteomes" id="UP000051401">
    <property type="component" value="Unassembled WGS sequence"/>
</dbReference>
<proteinExistence type="predicted"/>
<dbReference type="EMBL" id="CP031598">
    <property type="protein sequence ID" value="QEW28793.1"/>
    <property type="molecule type" value="Genomic_DNA"/>
</dbReference>
<evidence type="ECO:0000313" key="3">
    <source>
        <dbReference type="Proteomes" id="UP000051401"/>
    </source>
</evidence>
<organism evidence="1 3">
    <name type="scientific">Roseovarius indicus</name>
    <dbReference type="NCBI Taxonomy" id="540747"/>
    <lineage>
        <taxon>Bacteria</taxon>
        <taxon>Pseudomonadati</taxon>
        <taxon>Pseudomonadota</taxon>
        <taxon>Alphaproteobacteria</taxon>
        <taxon>Rhodobacterales</taxon>
        <taxon>Roseobacteraceae</taxon>
        <taxon>Roseovarius</taxon>
    </lineage>
</organism>
<dbReference type="AlphaFoldDB" id="A0A0T5PFX4"/>
<evidence type="ECO:0000313" key="1">
    <source>
        <dbReference type="EMBL" id="KRS19838.1"/>
    </source>
</evidence>
<dbReference type="Proteomes" id="UP000325785">
    <property type="component" value="Chromosome"/>
</dbReference>
<dbReference type="KEGG" id="rid:RIdsm_04633"/>
<evidence type="ECO:0000313" key="2">
    <source>
        <dbReference type="EMBL" id="QEW28793.1"/>
    </source>
</evidence>
<name>A0A0T5PFX4_9RHOB</name>
<evidence type="ECO:0000313" key="4">
    <source>
        <dbReference type="Proteomes" id="UP000325785"/>
    </source>
</evidence>
<reference evidence="1 3" key="1">
    <citation type="submission" date="2015-04" db="EMBL/GenBank/DDBJ databases">
        <title>The draft genome sequence of Roseovarius indicus B108T.</title>
        <authorList>
            <person name="Li G."/>
            <person name="Lai Q."/>
            <person name="Shao Z."/>
            <person name="Yan P."/>
        </authorList>
    </citation>
    <scope>NUCLEOTIDE SEQUENCE [LARGE SCALE GENOMIC DNA]</scope>
    <source>
        <strain evidence="1 3">B108</strain>
    </source>
</reference>
<sequence length="111" mass="12889">MKLTLRNSFLAAAAVAAIGSVGPGATPAKADPNIGNIVGRIIDHALDRNDWRRGYNRRSRHSHDRYYDDDWDEHRRRHLQHNPYRMETRGLYRPGYDIRGVLDNNYSGHRH</sequence>
<dbReference type="EMBL" id="LAXI01000001">
    <property type="protein sequence ID" value="KRS19838.1"/>
    <property type="molecule type" value="Genomic_DNA"/>
</dbReference>
<keyword evidence="3" id="KW-1185">Reference proteome</keyword>
<dbReference type="RefSeq" id="WP_057813146.1">
    <property type="nucleotide sequence ID" value="NZ_CP031598.1"/>
</dbReference>
<dbReference type="PATRIC" id="fig|540747.5.peg.648"/>
<accession>A0A0T5PFX4</accession>
<protein>
    <submittedName>
        <fullName evidence="1">Uncharacterized protein</fullName>
    </submittedName>
</protein>
<reference evidence="2 4" key="2">
    <citation type="submission" date="2018-08" db="EMBL/GenBank/DDBJ databases">
        <title>Genetic Globetrotter - A new plasmid hitch-hiking vast phylogenetic and geographic distances.</title>
        <authorList>
            <person name="Vollmers J."/>
            <person name="Petersen J."/>
        </authorList>
    </citation>
    <scope>NUCLEOTIDE SEQUENCE [LARGE SCALE GENOMIC DNA]</scope>
    <source>
        <strain evidence="2 4">DSM 26383</strain>
    </source>
</reference>